<gene>
    <name evidence="1" type="ORF">GMARGA_LOCUS23733</name>
</gene>
<comment type="caution">
    <text evidence="1">The sequence shown here is derived from an EMBL/GenBank/DDBJ whole genome shotgun (WGS) entry which is preliminary data.</text>
</comment>
<sequence length="149" mass="17126">MSISEININLVNSDSSDFIIQDLLFILQADKLVLKPLIIEQLEVFLTYVPPKNNTDSIIWKFNIEGNVDTMIITLDCNEDCNKDCKIQATLTPVKNKRLKDITELLIKIFEFSDNSIYYEICDSEITNVKLTFDITVDNVHIEKFSTSL</sequence>
<organism evidence="1 2">
    <name type="scientific">Gigaspora margarita</name>
    <dbReference type="NCBI Taxonomy" id="4874"/>
    <lineage>
        <taxon>Eukaryota</taxon>
        <taxon>Fungi</taxon>
        <taxon>Fungi incertae sedis</taxon>
        <taxon>Mucoromycota</taxon>
        <taxon>Glomeromycotina</taxon>
        <taxon>Glomeromycetes</taxon>
        <taxon>Diversisporales</taxon>
        <taxon>Gigasporaceae</taxon>
        <taxon>Gigaspora</taxon>
    </lineage>
</organism>
<protein>
    <submittedName>
        <fullName evidence="1">12294_t:CDS:1</fullName>
    </submittedName>
</protein>
<keyword evidence="2" id="KW-1185">Reference proteome</keyword>
<feature type="non-terminal residue" evidence="1">
    <location>
        <position position="149"/>
    </location>
</feature>
<name>A0ABN7VWK9_GIGMA</name>
<accession>A0ABN7VWK9</accession>
<evidence type="ECO:0000313" key="1">
    <source>
        <dbReference type="EMBL" id="CAG8803840.1"/>
    </source>
</evidence>
<proteinExistence type="predicted"/>
<dbReference type="EMBL" id="CAJVQB010024294">
    <property type="protein sequence ID" value="CAG8803840.1"/>
    <property type="molecule type" value="Genomic_DNA"/>
</dbReference>
<reference evidence="1 2" key="1">
    <citation type="submission" date="2021-06" db="EMBL/GenBank/DDBJ databases">
        <authorList>
            <person name="Kallberg Y."/>
            <person name="Tangrot J."/>
            <person name="Rosling A."/>
        </authorList>
    </citation>
    <scope>NUCLEOTIDE SEQUENCE [LARGE SCALE GENOMIC DNA]</scope>
    <source>
        <strain evidence="1 2">120-4 pot B 10/14</strain>
    </source>
</reference>
<dbReference type="Proteomes" id="UP000789901">
    <property type="component" value="Unassembled WGS sequence"/>
</dbReference>
<evidence type="ECO:0000313" key="2">
    <source>
        <dbReference type="Proteomes" id="UP000789901"/>
    </source>
</evidence>